<evidence type="ECO:0000313" key="2">
    <source>
        <dbReference type="EMBL" id="PTE11542.1"/>
    </source>
</evidence>
<keyword evidence="3" id="KW-1185">Reference proteome</keyword>
<accession>A0A2T4J0Y2</accession>
<organism evidence="2 3">
    <name type="scientific">Mesorhizobium helmanticense</name>
    <dbReference type="NCBI Taxonomy" id="1776423"/>
    <lineage>
        <taxon>Bacteria</taxon>
        <taxon>Pseudomonadati</taxon>
        <taxon>Pseudomonadota</taxon>
        <taxon>Alphaproteobacteria</taxon>
        <taxon>Hyphomicrobiales</taxon>
        <taxon>Phyllobacteriaceae</taxon>
        <taxon>Mesorhizobium</taxon>
    </lineage>
</organism>
<protein>
    <submittedName>
        <fullName evidence="2">Uncharacterized protein</fullName>
    </submittedName>
</protein>
<feature type="compositionally biased region" description="Gly residues" evidence="1">
    <location>
        <begin position="14"/>
        <end position="31"/>
    </location>
</feature>
<dbReference type="Proteomes" id="UP000240259">
    <property type="component" value="Unassembled WGS sequence"/>
</dbReference>
<feature type="region of interest" description="Disordered" evidence="1">
    <location>
        <begin position="1"/>
        <end position="36"/>
    </location>
</feature>
<comment type="caution">
    <text evidence="2">The sequence shown here is derived from an EMBL/GenBank/DDBJ whole genome shotgun (WGS) entry which is preliminary data.</text>
</comment>
<dbReference type="OrthoDB" id="8093873at2"/>
<dbReference type="RefSeq" id="WP_107648036.1">
    <property type="nucleotide sequence ID" value="NZ_PZJX01000007.1"/>
</dbReference>
<reference evidence="2 3" key="1">
    <citation type="submission" date="2018-03" db="EMBL/GenBank/DDBJ databases">
        <title>Genome sequence of the symbiotic type strain Mesorhizobium helmanticense CSLC115NT isolated from Lotus corniculatus nodules.</title>
        <authorList>
            <person name="Sannazzaro A.I."/>
            <person name="Torres Tejerizo G.A."/>
            <person name="Dip D."/>
            <person name="Caballero M."/>
            <person name="Pistorio M."/>
            <person name="Estrella M.J."/>
        </authorList>
    </citation>
    <scope>NUCLEOTIDE SEQUENCE [LARGE SCALE GENOMIC DNA]</scope>
    <source>
        <strain evidence="2 3">CSLC115N</strain>
    </source>
</reference>
<evidence type="ECO:0000256" key="1">
    <source>
        <dbReference type="SAM" id="MobiDB-lite"/>
    </source>
</evidence>
<dbReference type="EMBL" id="PZJX01000007">
    <property type="protein sequence ID" value="PTE11542.1"/>
    <property type="molecule type" value="Genomic_DNA"/>
</dbReference>
<sequence length="246" mass="26409">MSNEIVVSENPGAAGAGSATGEGLAGGGGQTGFASLTADPARKAEIERILKTDFARYEGEGLDKEYLALLEAEQEAINPDSVNPTRPLNPEKSRIGMCGSEAGRKLVSDWESMGGFKTHLTNVQRDVGAMVRAIGGNREQRVFMEHFDREVPIPARLAVYDEIASGTGIYVTPAPASEVKHFASTPAGKTLVDEWGPSAPEKVAMLRARAKRLTDNMSEEDADDFWAWFEGLDPDPVAAIFRKLAG</sequence>
<proteinExistence type="predicted"/>
<name>A0A2T4J0Y2_9HYPH</name>
<evidence type="ECO:0000313" key="3">
    <source>
        <dbReference type="Proteomes" id="UP000240259"/>
    </source>
</evidence>
<dbReference type="AlphaFoldDB" id="A0A2T4J0Y2"/>
<gene>
    <name evidence="2" type="ORF">C9427_04790</name>
</gene>